<comment type="caution">
    <text evidence="1">The sequence shown here is derived from an EMBL/GenBank/DDBJ whole genome shotgun (WGS) entry which is preliminary data.</text>
</comment>
<organism evidence="1">
    <name type="scientific">candidate division CPR1 bacterium ADurb.Bin160</name>
    <dbReference type="NCBI Taxonomy" id="1852826"/>
    <lineage>
        <taxon>Bacteria</taxon>
        <taxon>candidate division CPR1</taxon>
    </lineage>
</organism>
<protein>
    <submittedName>
        <fullName evidence="1">Uncharacterized protein</fullName>
    </submittedName>
</protein>
<proteinExistence type="predicted"/>
<gene>
    <name evidence="1" type="ORF">BWY04_00992</name>
</gene>
<accession>A0A1V5ZLY0</accession>
<name>A0A1V5ZLY0_9BACT</name>
<dbReference type="AlphaFoldDB" id="A0A1V5ZLY0"/>
<dbReference type="Proteomes" id="UP000485621">
    <property type="component" value="Unassembled WGS sequence"/>
</dbReference>
<reference evidence="1" key="1">
    <citation type="submission" date="2017-02" db="EMBL/GenBank/DDBJ databases">
        <title>Delving into the versatile metabolic prowess of the omnipresent phylum Bacteroidetes.</title>
        <authorList>
            <person name="Nobu M.K."/>
            <person name="Mei R."/>
            <person name="Narihiro T."/>
            <person name="Kuroda K."/>
            <person name="Liu W.-T."/>
        </authorList>
    </citation>
    <scope>NUCLEOTIDE SEQUENCE</scope>
    <source>
        <strain evidence="1">ADurb.Bin160</strain>
    </source>
</reference>
<dbReference type="EMBL" id="MWDB01000022">
    <property type="protein sequence ID" value="OQB41185.1"/>
    <property type="molecule type" value="Genomic_DNA"/>
</dbReference>
<sequence>MLVINNANQEMIVQAIANHFFCFLANAIIPKISHKIIIGIQMIAQTIVIERSNQTNESTKLVTASHFFWFFTCVILEN</sequence>
<evidence type="ECO:0000313" key="1">
    <source>
        <dbReference type="EMBL" id="OQB41185.1"/>
    </source>
</evidence>